<sequence>MEYIPPEKESTENDAAGGSEVVIVEEEEPDASSPTIASSPVTSSPIIASSPVTSTSSSPASSPSIDAQLVYENSFAVPETSQAASTYTLFSDPLFFTPDSIRNRTHYLHGSIRGTLWLDRNNDGVRGSASNRTLNAMEFDYGIGGVRTHLVRCEDDVLVKSTRSGVGTTAGDIDDGVVVASRRTDVPGAGDYTFPIEDDDDAGRYYVMYEAPSGYRMGGNVLPLGRRYVEGGDYYECVPRGGEGLGYVDEVYLVGDLDWEGYCARSIGCIEIDKLFKFRDDFDKLEFVDGTKEEDYSGTMKLAVAYPTLSALDVGLAVEEWPLGTDQYADSELTLSFPEGTTMEDLESIVPEDFDASDLKGMMEKKLLEYFKENGMGGGFDLRGVDLHSGKISSNKRATTTRSLRSFSPWDRSLDERGRGATVTYSYTTRGKYNPPPSEQLGEILSESINDDSVGVVKSLGERGGEGNNDDSETLLPPVFAESEGAVSRHLSLKKPIVLVSDSNSTVASWATVPIVLLTASIASLIGVLLFRRLLGRRAKTAPNDCDPNSNPFLAYLEKGSGYAVTKDSKYPPLRDKKDKIKNATGSVNSSNASLSVSQGRAKGKSKNDVANSLISNGTSSSGQRGRAKGKSKSDVANSLTSNGTSSTGSANTAAKRGDVERRHMQSAWEAQIANQGQMIQPVRTRRTQ</sequence>
<comment type="caution">
    <text evidence="3">The sequence shown here is derived from an EMBL/GenBank/DDBJ whole genome shotgun (WGS) entry which is preliminary data.</text>
</comment>
<dbReference type="EMBL" id="JALLPB020000222">
    <property type="protein sequence ID" value="KAL3812011.1"/>
    <property type="molecule type" value="Genomic_DNA"/>
</dbReference>
<feature type="region of interest" description="Disordered" evidence="1">
    <location>
        <begin position="567"/>
        <end position="689"/>
    </location>
</feature>
<keyword evidence="2" id="KW-0472">Membrane</keyword>
<evidence type="ECO:0000313" key="3">
    <source>
        <dbReference type="EMBL" id="KAL3812011.1"/>
    </source>
</evidence>
<organism evidence="3 4">
    <name type="scientific">Cyclostephanos tholiformis</name>
    <dbReference type="NCBI Taxonomy" id="382380"/>
    <lineage>
        <taxon>Eukaryota</taxon>
        <taxon>Sar</taxon>
        <taxon>Stramenopiles</taxon>
        <taxon>Ochrophyta</taxon>
        <taxon>Bacillariophyta</taxon>
        <taxon>Coscinodiscophyceae</taxon>
        <taxon>Thalassiosirophycidae</taxon>
        <taxon>Stephanodiscales</taxon>
        <taxon>Stephanodiscaceae</taxon>
        <taxon>Cyclostephanos</taxon>
    </lineage>
</organism>
<evidence type="ECO:0000313" key="4">
    <source>
        <dbReference type="Proteomes" id="UP001530377"/>
    </source>
</evidence>
<evidence type="ECO:0000256" key="2">
    <source>
        <dbReference type="SAM" id="Phobius"/>
    </source>
</evidence>
<proteinExistence type="predicted"/>
<feature type="compositionally biased region" description="Polar residues" evidence="1">
    <location>
        <begin position="609"/>
        <end position="624"/>
    </location>
</feature>
<dbReference type="AlphaFoldDB" id="A0ABD3RJR4"/>
<dbReference type="Gene3D" id="2.60.40.10">
    <property type="entry name" value="Immunoglobulins"/>
    <property type="match status" value="1"/>
</dbReference>
<evidence type="ECO:0000256" key="1">
    <source>
        <dbReference type="SAM" id="MobiDB-lite"/>
    </source>
</evidence>
<name>A0ABD3RJR4_9STRA</name>
<feature type="compositionally biased region" description="Low complexity" evidence="1">
    <location>
        <begin position="637"/>
        <end position="655"/>
    </location>
</feature>
<accession>A0ABD3RJR4</accession>
<dbReference type="Proteomes" id="UP001530377">
    <property type="component" value="Unassembled WGS sequence"/>
</dbReference>
<gene>
    <name evidence="3" type="ORF">ACHAXA_001318</name>
</gene>
<dbReference type="InterPro" id="IPR013783">
    <property type="entry name" value="Ig-like_fold"/>
</dbReference>
<feature type="compositionally biased region" description="Low complexity" evidence="1">
    <location>
        <begin position="587"/>
        <end position="598"/>
    </location>
</feature>
<keyword evidence="2" id="KW-0812">Transmembrane</keyword>
<feature type="compositionally biased region" description="Basic and acidic residues" evidence="1">
    <location>
        <begin position="1"/>
        <end position="11"/>
    </location>
</feature>
<feature type="transmembrane region" description="Helical" evidence="2">
    <location>
        <begin position="507"/>
        <end position="531"/>
    </location>
</feature>
<feature type="compositionally biased region" description="Basic and acidic residues" evidence="1">
    <location>
        <begin position="567"/>
        <end position="582"/>
    </location>
</feature>
<reference evidence="3 4" key="1">
    <citation type="submission" date="2024-10" db="EMBL/GenBank/DDBJ databases">
        <title>Updated reference genomes for cyclostephanoid diatoms.</title>
        <authorList>
            <person name="Roberts W.R."/>
            <person name="Alverson A.J."/>
        </authorList>
    </citation>
    <scope>NUCLEOTIDE SEQUENCE [LARGE SCALE GENOMIC DNA]</scope>
    <source>
        <strain evidence="3 4">AJA228-03</strain>
    </source>
</reference>
<feature type="region of interest" description="Disordered" evidence="1">
    <location>
        <begin position="1"/>
        <end position="64"/>
    </location>
</feature>
<protein>
    <submittedName>
        <fullName evidence="3">Uncharacterized protein</fullName>
    </submittedName>
</protein>
<keyword evidence="2" id="KW-1133">Transmembrane helix</keyword>
<feature type="compositionally biased region" description="Low complexity" evidence="1">
    <location>
        <begin position="31"/>
        <end position="64"/>
    </location>
</feature>
<keyword evidence="4" id="KW-1185">Reference proteome</keyword>